<accession>A0A024P1W0</accession>
<evidence type="ECO:0000259" key="8">
    <source>
        <dbReference type="Pfam" id="PF00185"/>
    </source>
</evidence>
<feature type="domain" description="Aspartate/ornithine carbamoyltransferase carbamoyl-P binding" evidence="9">
    <location>
        <begin position="8"/>
        <end position="146"/>
    </location>
</feature>
<dbReference type="GO" id="GO:0006207">
    <property type="term" value="P:'de novo' pyrimidine nucleobase biosynthetic process"/>
    <property type="evidence" value="ECO:0007669"/>
    <property type="project" value="InterPro"/>
</dbReference>
<feature type="binding site" evidence="7">
    <location>
        <position position="166"/>
    </location>
    <ligand>
        <name>L-aspartate</name>
        <dbReference type="ChEBI" id="CHEBI:29991"/>
    </ligand>
</feature>
<dbReference type="SUPFAM" id="SSF53671">
    <property type="entry name" value="Aspartate/ornithine carbamoyltransferase"/>
    <property type="match status" value="1"/>
</dbReference>
<evidence type="ECO:0000256" key="1">
    <source>
        <dbReference type="ARBA" id="ARBA00004852"/>
    </source>
</evidence>
<dbReference type="FunFam" id="3.40.50.1370:FF:000011">
    <property type="entry name" value="Aspartate carbamoyltransferase"/>
    <property type="match status" value="1"/>
</dbReference>
<dbReference type="HAMAP" id="MF_00001">
    <property type="entry name" value="Asp_carb_tr"/>
    <property type="match status" value="1"/>
</dbReference>
<comment type="subunit">
    <text evidence="7">Heterododecamer (2C3:3R2) of six catalytic PyrB chains organized as two trimers (C3), and six regulatory PyrI chains organized as three dimers (R2).</text>
</comment>
<dbReference type="InterPro" id="IPR036901">
    <property type="entry name" value="Asp/Orn_carbamoylTrfase_sf"/>
</dbReference>
<dbReference type="EC" id="2.1.3.2" evidence="7"/>
<dbReference type="PRINTS" id="PR00101">
    <property type="entry name" value="ATCASE"/>
</dbReference>
<dbReference type="GO" id="GO:0006520">
    <property type="term" value="P:amino acid metabolic process"/>
    <property type="evidence" value="ECO:0007669"/>
    <property type="project" value="InterPro"/>
</dbReference>
<dbReference type="PROSITE" id="PS00097">
    <property type="entry name" value="CARBAMOYLTRANSFERASE"/>
    <property type="match status" value="1"/>
</dbReference>
<gene>
    <name evidence="7 10" type="primary">pyrB</name>
    <name evidence="10" type="ORF">BN983_00484</name>
</gene>
<keyword evidence="3 7" id="KW-0808">Transferase</keyword>
<feature type="binding site" evidence="7">
    <location>
        <position position="83"/>
    </location>
    <ligand>
        <name>L-aspartate</name>
        <dbReference type="ChEBI" id="CHEBI:29991"/>
    </ligand>
</feature>
<feature type="binding site" evidence="7">
    <location>
        <position position="55"/>
    </location>
    <ligand>
        <name>carbamoyl phosphate</name>
        <dbReference type="ChEBI" id="CHEBI:58228"/>
    </ligand>
</feature>
<comment type="function">
    <text evidence="5 7">Catalyzes the condensation of carbamoyl phosphate and aspartate to form carbamoyl aspartate and inorganic phosphate, the committed step in the de novo pyrimidine nucleotide biosynthesis pathway.</text>
</comment>
<keyword evidence="11" id="KW-1185">Reference proteome</keyword>
<feature type="binding site" evidence="7">
    <location>
        <position position="255"/>
    </location>
    <ligand>
        <name>carbamoyl phosphate</name>
        <dbReference type="ChEBI" id="CHEBI:58228"/>
    </ligand>
</feature>
<evidence type="ECO:0000256" key="7">
    <source>
        <dbReference type="HAMAP-Rule" id="MF_00001"/>
    </source>
</evidence>
<dbReference type="UniPathway" id="UPA00070">
    <property type="reaction ID" value="UER00116"/>
</dbReference>
<dbReference type="PANTHER" id="PTHR45753:SF6">
    <property type="entry name" value="ASPARTATE CARBAMOYLTRANSFERASE"/>
    <property type="match status" value="1"/>
</dbReference>
<evidence type="ECO:0000313" key="10">
    <source>
        <dbReference type="EMBL" id="CDQ22279.1"/>
    </source>
</evidence>
<comment type="pathway">
    <text evidence="1 7">Pyrimidine metabolism; UMP biosynthesis via de novo pathway; (S)-dihydroorotate from bicarbonate: step 2/3.</text>
</comment>
<feature type="binding site" evidence="7">
    <location>
        <position position="256"/>
    </location>
    <ligand>
        <name>carbamoyl phosphate</name>
        <dbReference type="ChEBI" id="CHEBI:58228"/>
    </ligand>
</feature>
<feature type="binding site" evidence="7">
    <location>
        <position position="216"/>
    </location>
    <ligand>
        <name>L-aspartate</name>
        <dbReference type="ChEBI" id="CHEBI:29991"/>
    </ligand>
</feature>
<dbReference type="GO" id="GO:0004070">
    <property type="term" value="F:aspartate carbamoyltransferase activity"/>
    <property type="evidence" value="ECO:0007669"/>
    <property type="project" value="UniProtKB-UniRule"/>
</dbReference>
<dbReference type="GO" id="GO:0016597">
    <property type="term" value="F:amino acid binding"/>
    <property type="evidence" value="ECO:0007669"/>
    <property type="project" value="InterPro"/>
</dbReference>
<dbReference type="InterPro" id="IPR002082">
    <property type="entry name" value="Asp_carbamoyltransf"/>
</dbReference>
<dbReference type="InterPro" id="IPR006132">
    <property type="entry name" value="Asp/Orn_carbamoyltranf_P-bd"/>
</dbReference>
<feature type="binding site" evidence="7">
    <location>
        <position position="56"/>
    </location>
    <ligand>
        <name>carbamoyl phosphate</name>
        <dbReference type="ChEBI" id="CHEBI:58228"/>
    </ligand>
</feature>
<comment type="catalytic activity">
    <reaction evidence="6 7">
        <text>carbamoyl phosphate + L-aspartate = N-carbamoyl-L-aspartate + phosphate + H(+)</text>
        <dbReference type="Rhea" id="RHEA:20013"/>
        <dbReference type="ChEBI" id="CHEBI:15378"/>
        <dbReference type="ChEBI" id="CHEBI:29991"/>
        <dbReference type="ChEBI" id="CHEBI:32814"/>
        <dbReference type="ChEBI" id="CHEBI:43474"/>
        <dbReference type="ChEBI" id="CHEBI:58228"/>
        <dbReference type="EC" id="2.1.3.2"/>
    </reaction>
</comment>
<dbReference type="GO" id="GO:0044205">
    <property type="term" value="P:'de novo' UMP biosynthetic process"/>
    <property type="evidence" value="ECO:0007669"/>
    <property type="project" value="UniProtKB-UniRule"/>
</dbReference>
<name>A0A024P1W0_9BACI</name>
<dbReference type="PANTHER" id="PTHR45753">
    <property type="entry name" value="ORNITHINE CARBAMOYLTRANSFERASE, MITOCHONDRIAL"/>
    <property type="match status" value="1"/>
</dbReference>
<evidence type="ECO:0000256" key="3">
    <source>
        <dbReference type="ARBA" id="ARBA00022679"/>
    </source>
</evidence>
<feature type="domain" description="Aspartate/ornithine carbamoyltransferase Asp/Orn-binding" evidence="8">
    <location>
        <begin position="152"/>
        <end position="292"/>
    </location>
</feature>
<dbReference type="PRINTS" id="PR00100">
    <property type="entry name" value="AOTCASE"/>
</dbReference>
<reference evidence="11" key="1">
    <citation type="submission" date="2014-03" db="EMBL/GenBank/DDBJ databases">
        <authorList>
            <person name="Urmite Genomes U."/>
        </authorList>
    </citation>
    <scope>NUCLEOTIDE SEQUENCE [LARGE SCALE GENOMIC DNA]</scope>
    <source>
        <strain evidence="11">HD-03</strain>
    </source>
</reference>
<dbReference type="NCBIfam" id="TIGR00670">
    <property type="entry name" value="asp_carb_tr"/>
    <property type="match status" value="1"/>
</dbReference>
<feature type="binding site" evidence="7">
    <location>
        <position position="133"/>
    </location>
    <ligand>
        <name>carbamoyl phosphate</name>
        <dbReference type="ChEBI" id="CHEBI:58228"/>
    </ligand>
</feature>
<evidence type="ECO:0000256" key="4">
    <source>
        <dbReference type="ARBA" id="ARBA00022975"/>
    </source>
</evidence>
<reference evidence="10 11" key="2">
    <citation type="submission" date="2014-05" db="EMBL/GenBank/DDBJ databases">
        <title>Draft genome sequence of Halobacillus karajensis HK-03.</title>
        <authorList>
            <person name="Khelaifia S."/>
            <person name="Croce O."/>
            <person name="Lagier J.C."/>
            <person name="Raoult D."/>
        </authorList>
    </citation>
    <scope>NUCLEOTIDE SEQUENCE [LARGE SCALE GENOMIC DNA]</scope>
    <source>
        <strain evidence="10 11">HD-03</strain>
    </source>
</reference>
<dbReference type="EMBL" id="CCDI010000001">
    <property type="protein sequence ID" value="CDQ22279.1"/>
    <property type="molecule type" value="Genomic_DNA"/>
</dbReference>
<evidence type="ECO:0000256" key="5">
    <source>
        <dbReference type="ARBA" id="ARBA00043884"/>
    </source>
</evidence>
<organism evidence="10 11">
    <name type="scientific">Halobacillus karajensis</name>
    <dbReference type="NCBI Taxonomy" id="195088"/>
    <lineage>
        <taxon>Bacteria</taxon>
        <taxon>Bacillati</taxon>
        <taxon>Bacillota</taxon>
        <taxon>Bacilli</taxon>
        <taxon>Bacillales</taxon>
        <taxon>Bacillaceae</taxon>
        <taxon>Halobacillus</taxon>
    </lineage>
</organism>
<dbReference type="Proteomes" id="UP000028868">
    <property type="component" value="Unassembled WGS sequence"/>
</dbReference>
<dbReference type="RefSeq" id="WP_035505482.1">
    <property type="nucleotide sequence ID" value="NZ_CCDH010000002.1"/>
</dbReference>
<evidence type="ECO:0000256" key="6">
    <source>
        <dbReference type="ARBA" id="ARBA00048859"/>
    </source>
</evidence>
<keyword evidence="4 7" id="KW-0665">Pyrimidine biosynthesis</keyword>
<proteinExistence type="inferred from homology"/>
<dbReference type="Pfam" id="PF00185">
    <property type="entry name" value="OTCace"/>
    <property type="match status" value="1"/>
</dbReference>
<evidence type="ECO:0000313" key="11">
    <source>
        <dbReference type="Proteomes" id="UP000028868"/>
    </source>
</evidence>
<dbReference type="InterPro" id="IPR006131">
    <property type="entry name" value="Asp_carbamoyltransf_Asp/Orn-bd"/>
</dbReference>
<evidence type="ECO:0000259" key="9">
    <source>
        <dbReference type="Pfam" id="PF02729"/>
    </source>
</evidence>
<protein>
    <recommendedName>
        <fullName evidence="7">Aspartate carbamoyltransferase</fullName>
        <ecNumber evidence="7">2.1.3.2</ecNumber>
    </recommendedName>
    <alternativeName>
        <fullName evidence="7">Aspartate transcarbamylase</fullName>
        <shortName evidence="7">ATCase</shortName>
    </alternativeName>
</protein>
<evidence type="ECO:0000256" key="2">
    <source>
        <dbReference type="ARBA" id="ARBA00008896"/>
    </source>
</evidence>
<dbReference type="NCBIfam" id="NF002032">
    <property type="entry name" value="PRK00856.1"/>
    <property type="match status" value="1"/>
</dbReference>
<feature type="binding site" evidence="7">
    <location>
        <position position="105"/>
    </location>
    <ligand>
        <name>carbamoyl phosphate</name>
        <dbReference type="ChEBI" id="CHEBI:58228"/>
    </ligand>
</feature>
<dbReference type="Pfam" id="PF02729">
    <property type="entry name" value="OTCace_N"/>
    <property type="match status" value="1"/>
</dbReference>
<dbReference type="InterPro" id="IPR006130">
    <property type="entry name" value="Asp/Orn_carbamoylTrfase"/>
</dbReference>
<sequence length="298" mass="33294">MTTIPRNQHLLSIQQLNNDQIYQLLSLAKRMEIPEERPSFSGRFAANLFLEPSTRTKTSFHMAERKLGFDVVELAGMDSSLTKGESLQDTLKTLAAVGVDLAVVRQSQVGGLRGCMDGLDMKLINAGDGCGEHPTQSLLDLYTIYEQFQTFKELHVCIAGDVKHSRVARSNAYALRQLGAKVSFVSKPQWQDPSMAGVYIPMDEAVESCDVLMLLRIQHERHSTYEKTGGYLEAFGLTQEREARMMDHSIILHPAPVNRGVEIDSALVECDKSRIFRQMTNGVTMRMAIIEAVMKGEL</sequence>
<dbReference type="Gene3D" id="3.40.50.1370">
    <property type="entry name" value="Aspartate/ornithine carbamoyltransferase"/>
    <property type="match status" value="2"/>
</dbReference>
<dbReference type="AlphaFoldDB" id="A0A024P1W0"/>
<dbReference type="GO" id="GO:0005829">
    <property type="term" value="C:cytosol"/>
    <property type="evidence" value="ECO:0007669"/>
    <property type="project" value="TreeGrafter"/>
</dbReference>
<comment type="similarity">
    <text evidence="2 7">Belongs to the aspartate/ornithine carbamoyltransferase superfamily. ATCase family.</text>
</comment>
<comment type="caution">
    <text evidence="10">The sequence shown here is derived from an EMBL/GenBank/DDBJ whole genome shotgun (WGS) entry which is preliminary data.</text>
</comment>
<feature type="binding site" evidence="7">
    <location>
        <position position="136"/>
    </location>
    <ligand>
        <name>carbamoyl phosphate</name>
        <dbReference type="ChEBI" id="CHEBI:58228"/>
    </ligand>
</feature>